<evidence type="ECO:0000256" key="2">
    <source>
        <dbReference type="ARBA" id="ARBA00022448"/>
    </source>
</evidence>
<feature type="domain" description="Major facilitator superfamily (MFS) profile" evidence="8">
    <location>
        <begin position="17"/>
        <end position="417"/>
    </location>
</feature>
<dbReference type="AlphaFoldDB" id="A0AAU7VRY2"/>
<feature type="transmembrane region" description="Helical" evidence="7">
    <location>
        <begin position="56"/>
        <end position="75"/>
    </location>
</feature>
<evidence type="ECO:0000256" key="3">
    <source>
        <dbReference type="ARBA" id="ARBA00022475"/>
    </source>
</evidence>
<evidence type="ECO:0000256" key="6">
    <source>
        <dbReference type="ARBA" id="ARBA00023136"/>
    </source>
</evidence>
<feature type="transmembrane region" description="Helical" evidence="7">
    <location>
        <begin position="149"/>
        <end position="176"/>
    </location>
</feature>
<dbReference type="InterPro" id="IPR036259">
    <property type="entry name" value="MFS_trans_sf"/>
</dbReference>
<gene>
    <name evidence="9" type="ORF">ABS642_13365</name>
</gene>
<comment type="subcellular location">
    <subcellularLocation>
        <location evidence="1">Cell membrane</location>
        <topology evidence="1">Multi-pass membrane protein</topology>
    </subcellularLocation>
</comment>
<dbReference type="RefSeq" id="WP_350350474.1">
    <property type="nucleotide sequence ID" value="NZ_CP158357.1"/>
</dbReference>
<feature type="transmembrane region" description="Helical" evidence="7">
    <location>
        <begin position="21"/>
        <end position="44"/>
    </location>
</feature>
<evidence type="ECO:0000256" key="1">
    <source>
        <dbReference type="ARBA" id="ARBA00004651"/>
    </source>
</evidence>
<dbReference type="GO" id="GO:0022857">
    <property type="term" value="F:transmembrane transporter activity"/>
    <property type="evidence" value="ECO:0007669"/>
    <property type="project" value="InterPro"/>
</dbReference>
<keyword evidence="5 7" id="KW-1133">Transmembrane helix</keyword>
<evidence type="ECO:0000259" key="8">
    <source>
        <dbReference type="PROSITE" id="PS50850"/>
    </source>
</evidence>
<proteinExistence type="predicted"/>
<feature type="transmembrane region" description="Helical" evidence="7">
    <location>
        <begin position="87"/>
        <end position="105"/>
    </location>
</feature>
<protein>
    <submittedName>
        <fullName evidence="9">MFS transporter</fullName>
    </submittedName>
</protein>
<feature type="transmembrane region" description="Helical" evidence="7">
    <location>
        <begin position="328"/>
        <end position="352"/>
    </location>
</feature>
<keyword evidence="3" id="KW-1003">Cell membrane</keyword>
<dbReference type="Pfam" id="PF07690">
    <property type="entry name" value="MFS_1"/>
    <property type="match status" value="1"/>
</dbReference>
<dbReference type="Gene3D" id="1.20.1250.20">
    <property type="entry name" value="MFS general substrate transporter like domains"/>
    <property type="match status" value="2"/>
</dbReference>
<accession>A0AAU7VRY2</accession>
<evidence type="ECO:0000256" key="4">
    <source>
        <dbReference type="ARBA" id="ARBA00022692"/>
    </source>
</evidence>
<dbReference type="PANTHER" id="PTHR43045">
    <property type="entry name" value="SHIKIMATE TRANSPORTER"/>
    <property type="match status" value="1"/>
</dbReference>
<reference evidence="9" key="1">
    <citation type="submission" date="2024-06" db="EMBL/GenBank/DDBJ databases">
        <title>Draft genome sequence of Microbacterium sp. strain A8/3-1, isolated from Oxytropis tragacanthoides Fisch. ex DC. Root nodules in the Altai region of Russia.</title>
        <authorList>
            <person name="Sazanova A."/>
            <person name="Guro P."/>
            <person name="Kuznetsova I."/>
            <person name="Belimov A."/>
            <person name="Safronova V."/>
        </authorList>
    </citation>
    <scope>NUCLEOTIDE SEQUENCE</scope>
    <source>
        <strain evidence="9">A8/3-1</strain>
    </source>
</reference>
<feature type="transmembrane region" description="Helical" evidence="7">
    <location>
        <begin position="111"/>
        <end position="128"/>
    </location>
</feature>
<keyword evidence="6 7" id="KW-0472">Membrane</keyword>
<dbReference type="EMBL" id="CP158357">
    <property type="protein sequence ID" value="XBX76900.1"/>
    <property type="molecule type" value="Genomic_DNA"/>
</dbReference>
<feature type="transmembrane region" description="Helical" evidence="7">
    <location>
        <begin position="188"/>
        <end position="206"/>
    </location>
</feature>
<evidence type="ECO:0000256" key="5">
    <source>
        <dbReference type="ARBA" id="ARBA00022989"/>
    </source>
</evidence>
<organism evidence="9">
    <name type="scientific">Microbacterium sp. A8/3-1</name>
    <dbReference type="NCBI Taxonomy" id="3160749"/>
    <lineage>
        <taxon>Bacteria</taxon>
        <taxon>Bacillati</taxon>
        <taxon>Actinomycetota</taxon>
        <taxon>Actinomycetes</taxon>
        <taxon>Micrococcales</taxon>
        <taxon>Microbacteriaceae</taxon>
        <taxon>Microbacterium</taxon>
    </lineage>
</organism>
<dbReference type="InterPro" id="IPR011701">
    <property type="entry name" value="MFS"/>
</dbReference>
<dbReference type="InterPro" id="IPR020846">
    <property type="entry name" value="MFS_dom"/>
</dbReference>
<dbReference type="GO" id="GO:0005886">
    <property type="term" value="C:plasma membrane"/>
    <property type="evidence" value="ECO:0007669"/>
    <property type="project" value="UniProtKB-SubCell"/>
</dbReference>
<feature type="transmembrane region" description="Helical" evidence="7">
    <location>
        <begin position="388"/>
        <end position="412"/>
    </location>
</feature>
<keyword evidence="2" id="KW-0813">Transport</keyword>
<dbReference type="PROSITE" id="PS00217">
    <property type="entry name" value="SUGAR_TRANSPORT_2"/>
    <property type="match status" value="1"/>
</dbReference>
<keyword evidence="4 7" id="KW-0812">Transmembrane</keyword>
<feature type="transmembrane region" description="Helical" evidence="7">
    <location>
        <begin position="302"/>
        <end position="322"/>
    </location>
</feature>
<feature type="transmembrane region" description="Helical" evidence="7">
    <location>
        <begin position="274"/>
        <end position="293"/>
    </location>
</feature>
<dbReference type="PROSITE" id="PS50850">
    <property type="entry name" value="MFS"/>
    <property type="match status" value="1"/>
</dbReference>
<dbReference type="SUPFAM" id="SSF103473">
    <property type="entry name" value="MFS general substrate transporter"/>
    <property type="match status" value="1"/>
</dbReference>
<feature type="transmembrane region" description="Helical" evidence="7">
    <location>
        <begin position="236"/>
        <end position="254"/>
    </location>
</feature>
<dbReference type="PANTHER" id="PTHR43045:SF4">
    <property type="entry name" value="TRANSPORTER YDFJ-RELATED"/>
    <property type="match status" value="1"/>
</dbReference>
<feature type="transmembrane region" description="Helical" evidence="7">
    <location>
        <begin position="364"/>
        <end position="382"/>
    </location>
</feature>
<name>A0AAU7VRY2_9MICO</name>
<sequence>MSRLIIEPETSSRARKAVRGGLLGNFVDQVDIFLPVIALAPAAAVVLSPDPAQTGLIFVATLFGRPLGAAIFGSLADRYGRTSTTKVAIAGIAITTLLIALIPNHDLGGEATLWAFVALRFVGGIFLGGEYSAAIPLAMEWSTPRQRGLLSGGIMAMSPLANSFIAALTLTLLQVLGADDYAMWGWRMPFIAGALLAVAMLGYYSVGVHDSPVSTSVRHRTRPLSDILIGPFRRQLWQAFTLMTGLWLFTQMAIPVLTGLLSEAPQIGPTTVPLIMLVATLVSAAAMIASGAISQRIGRRRFFVAFGGLAIIAAPLALMWAMSAQGAGAVLAVTVVQIVTVSAYGPVGAYLAERFPVSVRSSGYGVGYSLSMVIPALYPFWLPGLQSTLGVGTAVAVVLAAASSLLIFGALLGPEPDRAAPLE</sequence>
<evidence type="ECO:0000256" key="7">
    <source>
        <dbReference type="SAM" id="Phobius"/>
    </source>
</evidence>
<dbReference type="InterPro" id="IPR005829">
    <property type="entry name" value="Sugar_transporter_CS"/>
</dbReference>
<evidence type="ECO:0000313" key="9">
    <source>
        <dbReference type="EMBL" id="XBX76900.1"/>
    </source>
</evidence>